<name>A0A0G4HSG6_9ALVE</name>
<evidence type="ECO:0000313" key="1">
    <source>
        <dbReference type="EMBL" id="CEM47268.1"/>
    </source>
</evidence>
<reference evidence="1" key="1">
    <citation type="submission" date="2014-11" db="EMBL/GenBank/DDBJ databases">
        <authorList>
            <person name="Otto D Thomas"/>
            <person name="Naeem Raeece"/>
        </authorList>
    </citation>
    <scope>NUCLEOTIDE SEQUENCE</scope>
</reference>
<organism evidence="1">
    <name type="scientific">Chromera velia CCMP2878</name>
    <dbReference type="NCBI Taxonomy" id="1169474"/>
    <lineage>
        <taxon>Eukaryota</taxon>
        <taxon>Sar</taxon>
        <taxon>Alveolata</taxon>
        <taxon>Colpodellida</taxon>
        <taxon>Chromeraceae</taxon>
        <taxon>Chromera</taxon>
    </lineage>
</organism>
<dbReference type="VEuPathDB" id="CryptoDB:Cvel_8264"/>
<sequence length="210" mass="23159">MKDSISIHQTEYLLSLPLPEDVPSSSSLLRTTSWSDAAGNAHPQTGWLISLGSAVLRWRAFFQQCVARSSTRAKLYAAHNLVDFLECLLPALRYVWKPGVVSDAKVDSDDLLKLVSSKMPRPTERALLSVIESLQLGVLERSPHTLVLHTLSLRDAFEAASVRLSFVLSEENVADLLTKPMSTSLLLPFFTTLSPHPSYDLSPVPHAIVL</sequence>
<protein>
    <submittedName>
        <fullName evidence="1">Uncharacterized protein</fullName>
    </submittedName>
</protein>
<accession>A0A0G4HSG6</accession>
<dbReference type="PhylomeDB" id="A0A0G4HSG6"/>
<proteinExistence type="predicted"/>
<dbReference type="AlphaFoldDB" id="A0A0G4HSG6"/>
<gene>
    <name evidence="1" type="ORF">Cvel_8264</name>
</gene>
<dbReference type="EMBL" id="CDMZ01003691">
    <property type="protein sequence ID" value="CEM47268.1"/>
    <property type="molecule type" value="Genomic_DNA"/>
</dbReference>